<dbReference type="SUPFAM" id="SSF48256">
    <property type="entry name" value="Citrate synthase"/>
    <property type="match status" value="1"/>
</dbReference>
<dbReference type="SUPFAM" id="SSF52210">
    <property type="entry name" value="Succinyl-CoA synthetase domains"/>
    <property type="match status" value="1"/>
</dbReference>
<keyword evidence="3" id="KW-1185">Reference proteome</keyword>
<dbReference type="Pfam" id="PF13607">
    <property type="entry name" value="Succ_CoA_lig"/>
    <property type="match status" value="1"/>
</dbReference>
<dbReference type="SMART" id="SM00881">
    <property type="entry name" value="CoA_binding"/>
    <property type="match status" value="1"/>
</dbReference>
<dbReference type="GO" id="GO:0004776">
    <property type="term" value="F:succinate-CoA ligase (GDP-forming) activity"/>
    <property type="evidence" value="ECO:0007669"/>
    <property type="project" value="TreeGrafter"/>
</dbReference>
<dbReference type="SUPFAM" id="SSF51735">
    <property type="entry name" value="NAD(P)-binding Rossmann-fold domains"/>
    <property type="match status" value="1"/>
</dbReference>
<comment type="caution">
    <text evidence="2">The sequence shown here is derived from an EMBL/GenBank/DDBJ whole genome shotgun (WGS) entry which is preliminary data.</text>
</comment>
<proteinExistence type="predicted"/>
<dbReference type="AlphaFoldDB" id="A0A4E0RPH2"/>
<dbReference type="InterPro" id="IPR003781">
    <property type="entry name" value="CoA-bd"/>
</dbReference>
<feature type="domain" description="CoA-binding" evidence="1">
    <location>
        <begin position="27"/>
        <end position="131"/>
    </location>
</feature>
<dbReference type="InterPro" id="IPR036969">
    <property type="entry name" value="Citrate_synthase_sf"/>
</dbReference>
<name>A0A4E0RPH2_9GAMM</name>
<evidence type="ECO:0000313" key="2">
    <source>
        <dbReference type="EMBL" id="TGO02364.1"/>
    </source>
</evidence>
<dbReference type="Proteomes" id="UP000030428">
    <property type="component" value="Unassembled WGS sequence"/>
</dbReference>
<reference evidence="2 3" key="1">
    <citation type="journal article" date="2016" name="Front. Microbiol.">
        <title>Single-Cell (Meta-)Genomics of a Dimorphic Candidatus Thiomargarita nelsonii Reveals Genomic Plasticity.</title>
        <authorList>
            <person name="Flood B.E."/>
            <person name="Fliss P."/>
            <person name="Jones D.S."/>
            <person name="Dick G.J."/>
            <person name="Jain S."/>
            <person name="Kaster A.K."/>
            <person name="Winkel M."/>
            <person name="Mussmann M."/>
            <person name="Bailey J."/>
        </authorList>
    </citation>
    <scope>NUCLEOTIDE SEQUENCE [LARGE SCALE GENOMIC DNA]</scope>
    <source>
        <strain evidence="2">Hydrate Ridge</strain>
    </source>
</reference>
<dbReference type="GO" id="GO:0046912">
    <property type="term" value="F:acyltransferase activity, acyl groups converted into alkyl on transfer"/>
    <property type="evidence" value="ECO:0007669"/>
    <property type="project" value="InterPro"/>
</dbReference>
<dbReference type="Gene3D" id="3.40.50.720">
    <property type="entry name" value="NAD(P)-binding Rossmann-like Domain"/>
    <property type="match status" value="1"/>
</dbReference>
<organism evidence="2 3">
    <name type="scientific">Candidatus Thiomargarita nelsonii</name>
    <dbReference type="NCBI Taxonomy" id="1003181"/>
    <lineage>
        <taxon>Bacteria</taxon>
        <taxon>Pseudomonadati</taxon>
        <taxon>Pseudomonadota</taxon>
        <taxon>Gammaproteobacteria</taxon>
        <taxon>Thiotrichales</taxon>
        <taxon>Thiotrichaceae</taxon>
        <taxon>Thiomargarita</taxon>
    </lineage>
</organism>
<dbReference type="InterPro" id="IPR032875">
    <property type="entry name" value="Succ_CoA_lig_flav_dom"/>
</dbReference>
<dbReference type="GO" id="GO:0009361">
    <property type="term" value="C:succinate-CoA ligase complex (ADP-forming)"/>
    <property type="evidence" value="ECO:0007669"/>
    <property type="project" value="TreeGrafter"/>
</dbReference>
<accession>A0A4E0RPH2</accession>
<evidence type="ECO:0000259" key="1">
    <source>
        <dbReference type="SMART" id="SM00881"/>
    </source>
</evidence>
<protein>
    <submittedName>
        <fullName evidence="2">CoA-binding protein</fullName>
    </submittedName>
</protein>
<dbReference type="PANTHER" id="PTHR11117">
    <property type="entry name" value="SUCCINYL-COA LIGASE SUBUNIT ALPHA"/>
    <property type="match status" value="1"/>
</dbReference>
<gene>
    <name evidence="2" type="ORF">PN36_26185</name>
</gene>
<dbReference type="Gene3D" id="3.40.50.261">
    <property type="entry name" value="Succinyl-CoA synthetase domains"/>
    <property type="match status" value="1"/>
</dbReference>
<evidence type="ECO:0000313" key="3">
    <source>
        <dbReference type="Proteomes" id="UP000030428"/>
    </source>
</evidence>
<sequence length="915" mass="99149">MTENSSYSKGVDAFPHFYVGINSLAELATKEDRVCVLNILGSESRGVTPTSHVYSGGNIVCGTMPGRSGSVLKTKIGDIPVYNNVTEALEAGHQFNVAVVYVPPSGVKDAVIEAVRVNPAINKVIILTEKVALSDARIIRQYGQRHNVDVFGANCLGIADAHQHVRIGGALGGSSPEESLVPGSIAIFSNSGNFTTTMATYILTAGWGTTISYSSGKDVYIHFAAAEFTHAFHNDDRSKAALMYIEPGGYYEHDLEFKKPVVACVVGRWKDKLTRACGHAGAMAGSGDNAGEKERWFMNKLGVNDIYSPENPVHSAKGAVVTNIAHLPEALTAVMKANGVEPDFEPKGNLSLKPWLGNNQDIALPSNLDIDLVEAISPYKEQLELLTKQLGIALPRQTMKDASGASMMDPKTQVSKLYGVSVLDAALHTYEDNLVMSLVQKYPDENGRALANLALNAFVNQHNTPALMAAEASREAGNSPNTVLSSSMAILGPKTAETARKAVRILLNLFKGSELVNPSETSFDFSKQLSAVLADDEAKAVLVSSEGDQCGQMIFDAARNGGAKSVFLDFLEELAKQSGAKLEGQIVLAAITCHLGWRELVHKRLSMTTMINMPWHFRIFSSIIGTSVAVNRQDKESFCGVSNLELMTSWSFTETAYLALLGKRPDKEALFAFSVLLGLIVTNGPGTISAQGAKGAVSADGPEVPERVQLNKAYVGFLTHTGYAHGGNGFEAIEFLLHRFKESGLNEPGNDKHGLDLSAMALEYAKEYKAYKTKAKAEGNLSYAKIPCVNHPVFKDKDVNYDPREVFVNDLFKKRGAYNIFLEFYHELVQALFKTGVSKKVYCVNVDAVIAVILLKILWKPYADGEISERALETAAFTTFLYGRTIGETAEIEDHLNRGRNMDTRTAASKCSSVN</sequence>
<dbReference type="InterPro" id="IPR016102">
    <property type="entry name" value="Succinyl-CoA_synth-like"/>
</dbReference>
<dbReference type="GO" id="GO:0004775">
    <property type="term" value="F:succinate-CoA ligase (ADP-forming) activity"/>
    <property type="evidence" value="ECO:0007669"/>
    <property type="project" value="TreeGrafter"/>
</dbReference>
<dbReference type="Pfam" id="PF02629">
    <property type="entry name" value="CoA_binding"/>
    <property type="match status" value="1"/>
</dbReference>
<dbReference type="InterPro" id="IPR036291">
    <property type="entry name" value="NAD(P)-bd_dom_sf"/>
</dbReference>
<dbReference type="GO" id="GO:0006099">
    <property type="term" value="P:tricarboxylic acid cycle"/>
    <property type="evidence" value="ECO:0007669"/>
    <property type="project" value="TreeGrafter"/>
</dbReference>
<dbReference type="EMBL" id="JSZA02000152">
    <property type="protein sequence ID" value="TGO02364.1"/>
    <property type="molecule type" value="Genomic_DNA"/>
</dbReference>
<dbReference type="PANTHER" id="PTHR11117:SF2">
    <property type="entry name" value="SUCCINATE--COA LIGASE [ADP_GDP-FORMING] SUBUNIT ALPHA, MITOCHONDRIAL"/>
    <property type="match status" value="1"/>
</dbReference>